<dbReference type="Gene3D" id="2.160.20.110">
    <property type="match status" value="1"/>
</dbReference>
<dbReference type="InterPro" id="IPR045963">
    <property type="entry name" value="DUF6383"/>
</dbReference>
<proteinExistence type="predicted"/>
<name>A0A3R6B691_9BACT</name>
<protein>
    <submittedName>
        <fullName evidence="1">Uncharacterized protein</fullName>
    </submittedName>
</protein>
<sequence>MMNKLYFYCLALFVAPTFSAFGQTQPSQDENGYYLIESAEHLKWFRDQVNASEHEQVDTNGDGQINMDDDTVVRLNAKLTADIDLGGESWTPIGEYNNGEEPDEVRFGGYFDGQGHVIKGLNVQPIDGRQSYGLFGYVAWGVVKNLGIVGGTVTSKADDGQEYTGAISGMLSYGRIENCFSTATVSGTAEGSIGGLTGGMRKISSISNSYNAGTVIDPAGMAGGITGYIGSDASVYNCYNMGKVTGGAISGDDYSESTLRSGEEELPSIIDCYYLEGAGSGTLAKALSASDFVTTINEKLFTDPNNGEDFPWDGKANLAGDRLSVPTFDSSSVVEVPLDDDPTATETIAKGESHIQAIDGRICITTSEPMKVRVVNIAGQTVRTVSLSDGYSEMTGLAEGVYIVVLEDGTCVKVLLQ</sequence>
<dbReference type="Pfam" id="PF19910">
    <property type="entry name" value="DUF6383"/>
    <property type="match status" value="1"/>
</dbReference>
<accession>A0A3R6B691</accession>
<organism evidence="1 2">
    <name type="scientific">Parabacteroides merdae</name>
    <dbReference type="NCBI Taxonomy" id="46503"/>
    <lineage>
        <taxon>Bacteria</taxon>
        <taxon>Pseudomonadati</taxon>
        <taxon>Bacteroidota</taxon>
        <taxon>Bacteroidia</taxon>
        <taxon>Bacteroidales</taxon>
        <taxon>Tannerellaceae</taxon>
        <taxon>Parabacteroides</taxon>
    </lineage>
</organism>
<comment type="caution">
    <text evidence="1">The sequence shown here is derived from an EMBL/GenBank/DDBJ whole genome shotgun (WGS) entry which is preliminary data.</text>
</comment>
<reference evidence="1 2" key="1">
    <citation type="submission" date="2018-08" db="EMBL/GenBank/DDBJ databases">
        <title>A genome reference for cultivated species of the human gut microbiota.</title>
        <authorList>
            <person name="Zou Y."/>
            <person name="Xue W."/>
            <person name="Luo G."/>
        </authorList>
    </citation>
    <scope>NUCLEOTIDE SEQUENCE [LARGE SCALE GENOMIC DNA]</scope>
    <source>
        <strain evidence="1 2">AM34-17</strain>
    </source>
</reference>
<dbReference type="Proteomes" id="UP000286260">
    <property type="component" value="Unassembled WGS sequence"/>
</dbReference>
<dbReference type="AlphaFoldDB" id="A0A3R6B691"/>
<gene>
    <name evidence="1" type="ORF">DW828_05790</name>
</gene>
<evidence type="ECO:0000313" key="1">
    <source>
        <dbReference type="EMBL" id="RHC88359.1"/>
    </source>
</evidence>
<evidence type="ECO:0000313" key="2">
    <source>
        <dbReference type="Proteomes" id="UP000286260"/>
    </source>
</evidence>
<dbReference type="EMBL" id="QSII01000005">
    <property type="protein sequence ID" value="RHC88359.1"/>
    <property type="molecule type" value="Genomic_DNA"/>
</dbReference>
<dbReference type="RefSeq" id="WP_122204134.1">
    <property type="nucleotide sequence ID" value="NZ_QRPL01000002.1"/>
</dbReference>